<accession>A0ABT9ME17</accession>
<keyword evidence="2" id="KW-1185">Reference proteome</keyword>
<evidence type="ECO:0000313" key="2">
    <source>
        <dbReference type="Proteomes" id="UP001232163"/>
    </source>
</evidence>
<comment type="caution">
    <text evidence="1">The sequence shown here is derived from an EMBL/GenBank/DDBJ whole genome shotgun (WGS) entry which is preliminary data.</text>
</comment>
<organism evidence="1 2">
    <name type="scientific">Deinococcus enclensis</name>
    <dbReference type="NCBI Taxonomy" id="1049582"/>
    <lineage>
        <taxon>Bacteria</taxon>
        <taxon>Thermotogati</taxon>
        <taxon>Deinococcota</taxon>
        <taxon>Deinococci</taxon>
        <taxon>Deinococcales</taxon>
        <taxon>Deinococcaceae</taxon>
        <taxon>Deinococcus</taxon>
    </lineage>
</organism>
<sequence>MSFEVITRTGTVVPLTTWVNGIEFQPRQRAYAITHGRAVDAPNWGVFGDGLEQPSAVQLRVHIDPARYPSRAAQRQAIEAIDDVITQGAVLRNIPDLREYAVFGGRITSEAPTEDSYWLELTFWPTQRRAAFADGFPLGALKVTAYGAGNATVEPLPGVTTQPSTFQLVGGDGTTFTFETMEATYA</sequence>
<evidence type="ECO:0000313" key="1">
    <source>
        <dbReference type="EMBL" id="MDP9764863.1"/>
    </source>
</evidence>
<dbReference type="EMBL" id="JAURUR010000007">
    <property type="protein sequence ID" value="MDP9764863.1"/>
    <property type="molecule type" value="Genomic_DNA"/>
</dbReference>
<name>A0ABT9ME17_9DEIO</name>
<gene>
    <name evidence="1" type="ORF">QO006_002310</name>
</gene>
<evidence type="ECO:0008006" key="3">
    <source>
        <dbReference type="Google" id="ProtNLM"/>
    </source>
</evidence>
<dbReference type="RefSeq" id="WP_307466372.1">
    <property type="nucleotide sequence ID" value="NZ_JAURUR010000007.1"/>
</dbReference>
<dbReference type="Proteomes" id="UP001232163">
    <property type="component" value="Unassembled WGS sequence"/>
</dbReference>
<protein>
    <recommendedName>
        <fullName evidence="3">Phage tail protein</fullName>
    </recommendedName>
</protein>
<proteinExistence type="predicted"/>
<reference evidence="1 2" key="1">
    <citation type="submission" date="2023-07" db="EMBL/GenBank/DDBJ databases">
        <title>Genomic Encyclopedia of Type Strains, Phase IV (KMG-IV): sequencing the most valuable type-strain genomes for metagenomic binning, comparative biology and taxonomic classification.</title>
        <authorList>
            <person name="Goeker M."/>
        </authorList>
    </citation>
    <scope>NUCLEOTIDE SEQUENCE [LARGE SCALE GENOMIC DNA]</scope>
    <source>
        <strain evidence="1 2">NIO-1023</strain>
    </source>
</reference>